<dbReference type="EMBL" id="CAVMJV010000002">
    <property type="protein sequence ID" value="CAK5015752.1"/>
    <property type="molecule type" value="Genomic_DNA"/>
</dbReference>
<dbReference type="Proteomes" id="UP001497535">
    <property type="component" value="Unassembled WGS sequence"/>
</dbReference>
<keyword evidence="2" id="KW-1185">Reference proteome</keyword>
<accession>A0ACB0XT64</accession>
<gene>
    <name evidence="1" type="ORF">MENTE1834_LOCUS3101</name>
</gene>
<reference evidence="1" key="1">
    <citation type="submission" date="2023-11" db="EMBL/GenBank/DDBJ databases">
        <authorList>
            <person name="Poullet M."/>
        </authorList>
    </citation>
    <scope>NUCLEOTIDE SEQUENCE</scope>
    <source>
        <strain evidence="1">E1834</strain>
    </source>
</reference>
<sequence length="823" mass="93557">MLNKNLSIYALLLQLFIFHFINFVTSIHSNKNELRKSTIKIQGYSPEQNDDYVSVAMKAEPGYIVKFEPAAHADRVHHMLLYGCTTPAYTDKNFWRGGATCSTGNHILYAWARNAPPLVLPENVGFAIGNEGDSVQYIILQIHYATPFEGNVIDFSGVTLHLTSQKPQYVAGVYLFVSGMPIQPGHSAFYTNVSCSYNSDTKLYPFAFRTHTHEMGRLVSAYVKKSKTRKWLQIGKRNPLWPQLFQLRETPLVIENGDFLAAICRYDSSDKTEEVPMGSMGSNEMCNFYMMYYQDRNDPDPFPYGSGCFGNSASFPANEYPEEGTKLLPPHPELRHQANHSAEPFGVLERHRIEELADIQLGQIAGLTFDQNGNLVVFHRAGRFWNQNTFNENNVFTDKTPINDPVILIVNVEDNEKLKLLAKYGEKRFYLPHGIFVDHNAFIYTTDVGSHQVIKWRIDNEELKQVWSLGVKFMPGSDKNHFCKPAGVVVSKMDGSVYVADGYCNNRVVKFSSEGRFISQFGEFNSGRSRLGQFSLPHDITLDEQGGRIFVADRENGRTQVFSISDHKPLFDIKNPNFYSTVYSVYYQQGIGLLFVPGFSPPTQDGKPRQIQVYIVQPNSTHVQYAFRPQSGDFQLPHVLRANGNNVWVGEIAGSRGILWHFEIHSSRIVPSLNASKQKEGGKKLINGNESQRGNIRKLENGGKHECKFVMKRYEYSENNRLIRNYKILKLLVSIPLHPQSLATRNFAIGSTLVFIILFFSICFAVYLIYWSFCHAKKQDLFDKQGFKPLKTSDLADVEQDFTSSDSEDEILEGSRKRQESGF</sequence>
<comment type="caution">
    <text evidence="1">The sequence shown here is derived from an EMBL/GenBank/DDBJ whole genome shotgun (WGS) entry which is preliminary data.</text>
</comment>
<evidence type="ECO:0000313" key="2">
    <source>
        <dbReference type="Proteomes" id="UP001497535"/>
    </source>
</evidence>
<evidence type="ECO:0000313" key="1">
    <source>
        <dbReference type="EMBL" id="CAK5015752.1"/>
    </source>
</evidence>
<name>A0ACB0XT64_MELEN</name>
<organism evidence="1 2">
    <name type="scientific">Meloidogyne enterolobii</name>
    <name type="common">Root-knot nematode worm</name>
    <name type="synonym">Meloidogyne mayaguensis</name>
    <dbReference type="NCBI Taxonomy" id="390850"/>
    <lineage>
        <taxon>Eukaryota</taxon>
        <taxon>Metazoa</taxon>
        <taxon>Ecdysozoa</taxon>
        <taxon>Nematoda</taxon>
        <taxon>Chromadorea</taxon>
        <taxon>Rhabditida</taxon>
        <taxon>Tylenchina</taxon>
        <taxon>Tylenchomorpha</taxon>
        <taxon>Tylenchoidea</taxon>
        <taxon>Meloidogynidae</taxon>
        <taxon>Meloidogyninae</taxon>
        <taxon>Meloidogyne</taxon>
    </lineage>
</organism>
<proteinExistence type="predicted"/>
<protein>
    <submittedName>
        <fullName evidence="1">Uncharacterized protein</fullName>
    </submittedName>
</protein>